<sequence length="108" mass="11975">MTMIENSDRGITLNKSLAWTVACGLVGAGLWVGIQVATLRGETGVLAQTINELRVNLTTSEARQTALTVRVRANETSLARQDERLSLILTTLNKIDNRLERMERVPLR</sequence>
<organism evidence="2 3">
    <name type="scientific">Tritonibacter horizontis</name>
    <dbReference type="NCBI Taxonomy" id="1768241"/>
    <lineage>
        <taxon>Bacteria</taxon>
        <taxon>Pseudomonadati</taxon>
        <taxon>Pseudomonadota</taxon>
        <taxon>Alphaproteobacteria</taxon>
        <taxon>Rhodobacterales</taxon>
        <taxon>Paracoccaceae</taxon>
        <taxon>Tritonibacter</taxon>
    </lineage>
</organism>
<dbReference type="RefSeq" id="WP_068246210.1">
    <property type="nucleotide sequence ID" value="NZ_LPUY01000087.1"/>
</dbReference>
<dbReference type="EMBL" id="LPUY01000087">
    <property type="protein sequence ID" value="KUP91806.1"/>
    <property type="molecule type" value="Genomic_DNA"/>
</dbReference>
<keyword evidence="1" id="KW-0472">Membrane</keyword>
<dbReference type="Proteomes" id="UP000068382">
    <property type="component" value="Unassembled WGS sequence"/>
</dbReference>
<protein>
    <submittedName>
        <fullName evidence="2">Uncharacterized protein</fullName>
    </submittedName>
</protein>
<keyword evidence="3" id="KW-1185">Reference proteome</keyword>
<dbReference type="OrthoDB" id="7875206at2"/>
<accession>A0A132BUC3</accession>
<evidence type="ECO:0000256" key="1">
    <source>
        <dbReference type="SAM" id="Phobius"/>
    </source>
</evidence>
<keyword evidence="1" id="KW-1133">Transmembrane helix</keyword>
<comment type="caution">
    <text evidence="2">The sequence shown here is derived from an EMBL/GenBank/DDBJ whole genome shotgun (WGS) entry which is preliminary data.</text>
</comment>
<evidence type="ECO:0000313" key="2">
    <source>
        <dbReference type="EMBL" id="KUP91806.1"/>
    </source>
</evidence>
<reference evidence="2 3" key="1">
    <citation type="submission" date="2015-12" db="EMBL/GenBank/DDBJ databases">
        <title>Genome sequence of the marine Rhodobacteraceae strain O3.65, Candidatus Tritonibacter horizontis.</title>
        <authorList>
            <person name="Poehlein A."/>
            <person name="Giebel H.A."/>
            <person name="Voget S."/>
            <person name="Brinkhoff T."/>
        </authorList>
    </citation>
    <scope>NUCLEOTIDE SEQUENCE [LARGE SCALE GENOMIC DNA]</scope>
    <source>
        <strain evidence="2 3">O3.65</strain>
    </source>
</reference>
<gene>
    <name evidence="2" type="ORF">TRIHO_33370</name>
</gene>
<proteinExistence type="predicted"/>
<dbReference type="PATRIC" id="fig|1768241.3.peg.3485"/>
<evidence type="ECO:0000313" key="3">
    <source>
        <dbReference type="Proteomes" id="UP000068382"/>
    </source>
</evidence>
<keyword evidence="1" id="KW-0812">Transmembrane</keyword>
<dbReference type="AlphaFoldDB" id="A0A132BUC3"/>
<name>A0A132BUC3_9RHOB</name>
<feature type="transmembrane region" description="Helical" evidence="1">
    <location>
        <begin position="16"/>
        <end position="34"/>
    </location>
</feature>